<evidence type="ECO:0000313" key="2">
    <source>
        <dbReference type="EnsemblMetazoa" id="ACUA012627-PA"/>
    </source>
</evidence>
<evidence type="ECO:0000256" key="1">
    <source>
        <dbReference type="SAM" id="MobiDB-lite"/>
    </source>
</evidence>
<dbReference type="EMBL" id="AXCM01004910">
    <property type="status" value="NOT_ANNOTATED_CDS"/>
    <property type="molecule type" value="Genomic_DNA"/>
</dbReference>
<dbReference type="AlphaFoldDB" id="A0A182M9A1"/>
<protein>
    <submittedName>
        <fullName evidence="2">Uncharacterized protein</fullName>
    </submittedName>
</protein>
<proteinExistence type="predicted"/>
<reference evidence="3" key="1">
    <citation type="submission" date="2013-09" db="EMBL/GenBank/DDBJ databases">
        <title>The Genome Sequence of Anopheles culicifacies species A.</title>
        <authorList>
            <consortium name="The Broad Institute Genomics Platform"/>
            <person name="Neafsey D.E."/>
            <person name="Besansky N."/>
            <person name="Howell P."/>
            <person name="Walton C."/>
            <person name="Young S.K."/>
            <person name="Zeng Q."/>
            <person name="Gargeya S."/>
            <person name="Fitzgerald M."/>
            <person name="Haas B."/>
            <person name="Abouelleil A."/>
            <person name="Allen A.W."/>
            <person name="Alvarado L."/>
            <person name="Arachchi H.M."/>
            <person name="Berlin A.M."/>
            <person name="Chapman S.B."/>
            <person name="Gainer-Dewar J."/>
            <person name="Goldberg J."/>
            <person name="Griggs A."/>
            <person name="Gujja S."/>
            <person name="Hansen M."/>
            <person name="Howarth C."/>
            <person name="Imamovic A."/>
            <person name="Ireland A."/>
            <person name="Larimer J."/>
            <person name="McCowan C."/>
            <person name="Murphy C."/>
            <person name="Pearson M."/>
            <person name="Poon T.W."/>
            <person name="Priest M."/>
            <person name="Roberts A."/>
            <person name="Saif S."/>
            <person name="Shea T."/>
            <person name="Sisk P."/>
            <person name="Sykes S."/>
            <person name="Wortman J."/>
            <person name="Nusbaum C."/>
            <person name="Birren B."/>
        </authorList>
    </citation>
    <scope>NUCLEOTIDE SEQUENCE [LARGE SCALE GENOMIC DNA]</scope>
    <source>
        <strain evidence="3">A-37</strain>
    </source>
</reference>
<organism evidence="2 3">
    <name type="scientific">Anopheles culicifacies</name>
    <dbReference type="NCBI Taxonomy" id="139723"/>
    <lineage>
        <taxon>Eukaryota</taxon>
        <taxon>Metazoa</taxon>
        <taxon>Ecdysozoa</taxon>
        <taxon>Arthropoda</taxon>
        <taxon>Hexapoda</taxon>
        <taxon>Insecta</taxon>
        <taxon>Pterygota</taxon>
        <taxon>Neoptera</taxon>
        <taxon>Endopterygota</taxon>
        <taxon>Diptera</taxon>
        <taxon>Nematocera</taxon>
        <taxon>Culicoidea</taxon>
        <taxon>Culicidae</taxon>
        <taxon>Anophelinae</taxon>
        <taxon>Anopheles</taxon>
        <taxon>culicifacies species complex</taxon>
    </lineage>
</organism>
<sequence length="200" mass="22860">MRTIAAVGAAASVTGNAFTGSFFFFDNFVTIFEDRYDRGCYIWLGHHRNRPNRYDTAVTSQCTLTWTPLVTNWRLLKLYRRPSDAVTTTVTMLIPLALPLTRASTVRAAQIRRGRMERTATLAGPTRDAVRTDDLATAEQLQEPVAKLRRHQVVQDRIDGRVHVQHDAAEVQQYVEPLDTDRNDRLARHDNDPQGERPEW</sequence>
<accession>A0A182M9A1</accession>
<reference evidence="2" key="2">
    <citation type="submission" date="2020-05" db="UniProtKB">
        <authorList>
            <consortium name="EnsemblMetazoa"/>
        </authorList>
    </citation>
    <scope>IDENTIFICATION</scope>
    <source>
        <strain evidence="2">A-37</strain>
    </source>
</reference>
<feature type="compositionally biased region" description="Basic and acidic residues" evidence="1">
    <location>
        <begin position="179"/>
        <end position="200"/>
    </location>
</feature>
<name>A0A182M9A1_9DIPT</name>
<dbReference type="VEuPathDB" id="VectorBase:ACUA012627"/>
<dbReference type="EnsemblMetazoa" id="ACUA012627-RA">
    <property type="protein sequence ID" value="ACUA012627-PA"/>
    <property type="gene ID" value="ACUA012627"/>
</dbReference>
<keyword evidence="3" id="KW-1185">Reference proteome</keyword>
<dbReference type="Proteomes" id="UP000075883">
    <property type="component" value="Unassembled WGS sequence"/>
</dbReference>
<feature type="region of interest" description="Disordered" evidence="1">
    <location>
        <begin position="178"/>
        <end position="200"/>
    </location>
</feature>
<evidence type="ECO:0000313" key="3">
    <source>
        <dbReference type="Proteomes" id="UP000075883"/>
    </source>
</evidence>